<evidence type="ECO:0000313" key="1">
    <source>
        <dbReference type="EMBL" id="MER8937636.1"/>
    </source>
</evidence>
<comment type="caution">
    <text evidence="1">The sequence shown here is derived from an EMBL/GenBank/DDBJ whole genome shotgun (WGS) entry which is preliminary data.</text>
</comment>
<sequence length="196" mass="21632">MTDSDNSTTLASVTHSCRDRQISNESGHFDDSDPAILLQREWLRAQHVSQVLCRLQQRLERRVLDRASPETTDGKVGYHIACQAEVEATTAALKLQDRIPHVQAQSLLGVVAKLDIITGADRDIDDPTDFPWPHIASVLADLKEIAGRLPFERPDRSVVHADCRLYQEIATDLVGLERHAPDLRSGEVPVAGISSG</sequence>
<dbReference type="EMBL" id="JAMYPJ010000087">
    <property type="protein sequence ID" value="MER8937636.1"/>
    <property type="molecule type" value="Genomic_DNA"/>
</dbReference>
<gene>
    <name evidence="1" type="ORF">NKI33_32405</name>
</gene>
<accession>A0ABV1YR51</accession>
<evidence type="ECO:0000313" key="2">
    <source>
        <dbReference type="Proteomes" id="UP001464387"/>
    </source>
</evidence>
<dbReference type="Proteomes" id="UP001464387">
    <property type="component" value="Unassembled WGS sequence"/>
</dbReference>
<name>A0ABV1YR51_9HYPH</name>
<keyword evidence="2" id="KW-1185">Reference proteome</keyword>
<organism evidence="1 2">
    <name type="scientific">Mesorhizobium opportunistum</name>
    <dbReference type="NCBI Taxonomy" id="593909"/>
    <lineage>
        <taxon>Bacteria</taxon>
        <taxon>Pseudomonadati</taxon>
        <taxon>Pseudomonadota</taxon>
        <taxon>Alphaproteobacteria</taxon>
        <taxon>Hyphomicrobiales</taxon>
        <taxon>Phyllobacteriaceae</taxon>
        <taxon>Mesorhizobium</taxon>
    </lineage>
</organism>
<protein>
    <submittedName>
        <fullName evidence="1">Uncharacterized protein</fullName>
    </submittedName>
</protein>
<reference evidence="1 2" key="1">
    <citation type="journal article" date="2024" name="Proc. Natl. Acad. Sci. U.S.A.">
        <title>The evolutionary genomics of adaptation to stress in wild rhizobium bacteria.</title>
        <authorList>
            <person name="Kehlet-Delgado H."/>
            <person name="Montoya A.P."/>
            <person name="Jensen K.T."/>
            <person name="Wendlandt C.E."/>
            <person name="Dexheimer C."/>
            <person name="Roberts M."/>
            <person name="Torres Martinez L."/>
            <person name="Friesen M.L."/>
            <person name="Griffitts J.S."/>
            <person name="Porter S.S."/>
        </authorList>
    </citation>
    <scope>NUCLEOTIDE SEQUENCE [LARGE SCALE GENOMIC DNA]</scope>
    <source>
        <strain evidence="1 2">M0729</strain>
    </source>
</reference>
<dbReference type="RefSeq" id="WP_084555596.1">
    <property type="nucleotide sequence ID" value="NZ_CP100477.1"/>
</dbReference>
<proteinExistence type="predicted"/>